<reference evidence="16 17" key="1">
    <citation type="submission" date="2017-12" db="EMBL/GenBank/DDBJ databases">
        <authorList>
            <person name="Paulsen S."/>
            <person name="Gram L.K."/>
        </authorList>
    </citation>
    <scope>NUCLEOTIDE SEQUENCE [LARGE SCALE GENOMIC DNA]</scope>
    <source>
        <strain evidence="16 17">S2897</strain>
    </source>
</reference>
<accession>A0A5S3YQE5</accession>
<comment type="caution">
    <text evidence="16">The sequence shown here is derived from an EMBL/GenBank/DDBJ whole genome shotgun (WGS) entry which is preliminary data.</text>
</comment>
<evidence type="ECO:0000313" key="17">
    <source>
        <dbReference type="Proteomes" id="UP000305874"/>
    </source>
</evidence>
<evidence type="ECO:0000256" key="10">
    <source>
        <dbReference type="ARBA" id="ARBA00022723"/>
    </source>
</evidence>
<comment type="cofactor">
    <cofactor evidence="2">
        <name>[4Fe-4S] cluster</name>
        <dbReference type="ChEBI" id="CHEBI:49883"/>
    </cofactor>
</comment>
<evidence type="ECO:0000256" key="8">
    <source>
        <dbReference type="ARBA" id="ARBA00022485"/>
    </source>
</evidence>
<evidence type="ECO:0000256" key="11">
    <source>
        <dbReference type="ARBA" id="ARBA00023004"/>
    </source>
</evidence>
<dbReference type="GO" id="GO:0009098">
    <property type="term" value="P:L-leucine biosynthetic process"/>
    <property type="evidence" value="ECO:0007669"/>
    <property type="project" value="UniProtKB-KW"/>
</dbReference>
<dbReference type="SUPFAM" id="SSF53732">
    <property type="entry name" value="Aconitase iron-sulfur domain"/>
    <property type="match status" value="1"/>
</dbReference>
<dbReference type="PANTHER" id="PTHR43822:SF9">
    <property type="entry name" value="3-ISOPROPYLMALATE DEHYDRATASE"/>
    <property type="match status" value="1"/>
</dbReference>
<protein>
    <recommendedName>
        <fullName evidence="6">3-isopropylmalate dehydratase</fullName>
        <ecNumber evidence="6">4.2.1.33</ecNumber>
    </recommendedName>
</protein>
<keyword evidence="10" id="KW-0479">Metal-binding</keyword>
<evidence type="ECO:0000313" key="16">
    <source>
        <dbReference type="EMBL" id="TMP78640.1"/>
    </source>
</evidence>
<evidence type="ECO:0000256" key="7">
    <source>
        <dbReference type="ARBA" id="ARBA00022430"/>
    </source>
</evidence>
<keyword evidence="8" id="KW-0004">4Fe-4S</keyword>
<comment type="catalytic activity">
    <reaction evidence="1">
        <text>(2R,3S)-3-isopropylmalate = (2S)-2-isopropylmalate</text>
        <dbReference type="Rhea" id="RHEA:32287"/>
        <dbReference type="ChEBI" id="CHEBI:1178"/>
        <dbReference type="ChEBI" id="CHEBI:35121"/>
        <dbReference type="EC" id="4.2.1.33"/>
    </reaction>
</comment>
<evidence type="ECO:0000256" key="1">
    <source>
        <dbReference type="ARBA" id="ARBA00000491"/>
    </source>
</evidence>
<reference evidence="17" key="2">
    <citation type="submission" date="2019-06" db="EMBL/GenBank/DDBJ databases">
        <title>Co-occurence of chitin degradation, pigmentation and bioactivity in marine Pseudoalteromonas.</title>
        <authorList>
            <person name="Sonnenschein E.C."/>
            <person name="Bech P.K."/>
        </authorList>
    </citation>
    <scope>NUCLEOTIDE SEQUENCE [LARGE SCALE GENOMIC DNA]</scope>
    <source>
        <strain evidence="17">S2897</strain>
    </source>
</reference>
<evidence type="ECO:0000256" key="13">
    <source>
        <dbReference type="ARBA" id="ARBA00023239"/>
    </source>
</evidence>
<dbReference type="Gene3D" id="3.30.499.10">
    <property type="entry name" value="Aconitase, domain 3"/>
    <property type="match status" value="1"/>
</dbReference>
<evidence type="ECO:0000256" key="4">
    <source>
        <dbReference type="ARBA" id="ARBA00004729"/>
    </source>
</evidence>
<evidence type="ECO:0000259" key="15">
    <source>
        <dbReference type="Pfam" id="PF00330"/>
    </source>
</evidence>
<comment type="subunit">
    <text evidence="5">Heterodimer of LeuC and LeuD.</text>
</comment>
<evidence type="ECO:0000256" key="9">
    <source>
        <dbReference type="ARBA" id="ARBA00022605"/>
    </source>
</evidence>
<dbReference type="AlphaFoldDB" id="A0A5S3YQE5"/>
<dbReference type="GO" id="GO:0003861">
    <property type="term" value="F:3-isopropylmalate dehydratase activity"/>
    <property type="evidence" value="ECO:0007669"/>
    <property type="project" value="UniProtKB-EC"/>
</dbReference>
<comment type="pathway">
    <text evidence="4">Amino-acid biosynthesis; L-leucine biosynthesis; L-leucine from 3-methyl-2-oxobutanoate: step 2/4.</text>
</comment>
<dbReference type="EC" id="4.2.1.33" evidence="6"/>
<feature type="non-terminal residue" evidence="16">
    <location>
        <position position="102"/>
    </location>
</feature>
<dbReference type="Proteomes" id="UP000305874">
    <property type="component" value="Unassembled WGS sequence"/>
</dbReference>
<dbReference type="RefSeq" id="WP_249364436.1">
    <property type="nucleotide sequence ID" value="NZ_PNCG01000277.1"/>
</dbReference>
<evidence type="ECO:0000256" key="2">
    <source>
        <dbReference type="ARBA" id="ARBA00001966"/>
    </source>
</evidence>
<dbReference type="EMBL" id="PNCG01000277">
    <property type="protein sequence ID" value="TMP78640.1"/>
    <property type="molecule type" value="Genomic_DNA"/>
</dbReference>
<evidence type="ECO:0000256" key="5">
    <source>
        <dbReference type="ARBA" id="ARBA00011271"/>
    </source>
</evidence>
<dbReference type="InterPro" id="IPR015931">
    <property type="entry name" value="Acnase/IPM_dHydase_lsu_aba_1/3"/>
</dbReference>
<gene>
    <name evidence="16" type="ORF">CWC05_20055</name>
</gene>
<dbReference type="PANTHER" id="PTHR43822">
    <property type="entry name" value="HOMOACONITASE, MITOCHONDRIAL-RELATED"/>
    <property type="match status" value="1"/>
</dbReference>
<comment type="function">
    <text evidence="3">Catalyzes the isomerization between 2-isopropylmalate and 3-isopropylmalate, via the formation of 2-isopropylmaleate.</text>
</comment>
<dbReference type="InterPro" id="IPR036008">
    <property type="entry name" value="Aconitase_4Fe-4S_dom"/>
</dbReference>
<sequence>LSMEARMTLCNMSIEMGAKAGLIAPDDTTYAYLKGRPFAPSEDEFEAAVSYWRTLHSDDGAKFDRVVELNAQDIQPQVTWGTSPEQVIGIDEVVPNPEQESD</sequence>
<keyword evidence="7" id="KW-0432">Leucine biosynthesis</keyword>
<evidence type="ECO:0000256" key="6">
    <source>
        <dbReference type="ARBA" id="ARBA00011998"/>
    </source>
</evidence>
<feature type="domain" description="Aconitase/3-isopropylmalate dehydratase large subunit alpha/beta/alpha" evidence="15">
    <location>
        <begin position="1"/>
        <end position="99"/>
    </location>
</feature>
<keyword evidence="13 16" id="KW-0456">Lyase</keyword>
<dbReference type="GO" id="GO:0051539">
    <property type="term" value="F:4 iron, 4 sulfur cluster binding"/>
    <property type="evidence" value="ECO:0007669"/>
    <property type="project" value="UniProtKB-KW"/>
</dbReference>
<name>A0A5S3YQE5_9GAMM</name>
<evidence type="ECO:0000256" key="14">
    <source>
        <dbReference type="ARBA" id="ARBA00023304"/>
    </source>
</evidence>
<keyword evidence="14" id="KW-0100">Branched-chain amino acid biosynthesis</keyword>
<proteinExistence type="predicted"/>
<evidence type="ECO:0000256" key="3">
    <source>
        <dbReference type="ARBA" id="ARBA00002695"/>
    </source>
</evidence>
<dbReference type="GO" id="GO:0046872">
    <property type="term" value="F:metal ion binding"/>
    <property type="evidence" value="ECO:0007669"/>
    <property type="project" value="UniProtKB-KW"/>
</dbReference>
<dbReference type="Pfam" id="PF00330">
    <property type="entry name" value="Aconitase"/>
    <property type="match status" value="1"/>
</dbReference>
<evidence type="ECO:0000256" key="12">
    <source>
        <dbReference type="ARBA" id="ARBA00023014"/>
    </source>
</evidence>
<feature type="non-terminal residue" evidence="16">
    <location>
        <position position="1"/>
    </location>
</feature>
<organism evidence="16 17">
    <name type="scientific">Pseudoalteromonas ruthenica</name>
    <dbReference type="NCBI Taxonomy" id="151081"/>
    <lineage>
        <taxon>Bacteria</taxon>
        <taxon>Pseudomonadati</taxon>
        <taxon>Pseudomonadota</taxon>
        <taxon>Gammaproteobacteria</taxon>
        <taxon>Alteromonadales</taxon>
        <taxon>Pseudoalteromonadaceae</taxon>
        <taxon>Pseudoalteromonas</taxon>
    </lineage>
</organism>
<dbReference type="InterPro" id="IPR001030">
    <property type="entry name" value="Acoase/IPM_deHydtase_lsu_aba"/>
</dbReference>
<keyword evidence="9" id="KW-0028">Amino-acid biosynthesis</keyword>
<dbReference type="InterPro" id="IPR050067">
    <property type="entry name" value="IPM_dehydratase_rel_enz"/>
</dbReference>
<keyword evidence="11" id="KW-0408">Iron</keyword>
<keyword evidence="12" id="KW-0411">Iron-sulfur</keyword>